<dbReference type="InterPro" id="IPR049680">
    <property type="entry name" value="FLVCR1-2_SLC49-like"/>
</dbReference>
<comment type="subcellular location">
    <subcellularLocation>
        <location evidence="1">Membrane</location>
        <topology evidence="1">Multi-pass membrane protein</topology>
    </subcellularLocation>
</comment>
<keyword evidence="2 6" id="KW-0812">Transmembrane</keyword>
<dbReference type="EMBL" id="RRYP01007619">
    <property type="protein sequence ID" value="TNV80353.1"/>
    <property type="molecule type" value="Genomic_DNA"/>
</dbReference>
<dbReference type="GO" id="GO:0016020">
    <property type="term" value="C:membrane"/>
    <property type="evidence" value="ECO:0007669"/>
    <property type="project" value="UniProtKB-SubCell"/>
</dbReference>
<dbReference type="Proteomes" id="UP000785679">
    <property type="component" value="Unassembled WGS sequence"/>
</dbReference>
<dbReference type="PANTHER" id="PTHR10924:SF6">
    <property type="entry name" value="SOLUTE CARRIER FAMILY 49 MEMBER A3"/>
    <property type="match status" value="1"/>
</dbReference>
<evidence type="ECO:0000313" key="7">
    <source>
        <dbReference type="EMBL" id="TNV80353.1"/>
    </source>
</evidence>
<dbReference type="PANTHER" id="PTHR10924">
    <property type="entry name" value="MAJOR FACILITATOR SUPERFAMILY PROTEIN-RELATED"/>
    <property type="match status" value="1"/>
</dbReference>
<accession>A0A8J8NSN2</accession>
<keyword evidence="8" id="KW-1185">Reference proteome</keyword>
<dbReference type="Gene3D" id="1.20.1250.20">
    <property type="entry name" value="MFS general substrate transporter like domains"/>
    <property type="match status" value="1"/>
</dbReference>
<feature type="transmembrane region" description="Helical" evidence="6">
    <location>
        <begin position="234"/>
        <end position="255"/>
    </location>
</feature>
<feature type="transmembrane region" description="Helical" evidence="6">
    <location>
        <begin position="473"/>
        <end position="493"/>
    </location>
</feature>
<feature type="transmembrane region" description="Helical" evidence="6">
    <location>
        <begin position="267"/>
        <end position="291"/>
    </location>
</feature>
<evidence type="ECO:0000256" key="5">
    <source>
        <dbReference type="SAM" id="MobiDB-lite"/>
    </source>
</evidence>
<dbReference type="Pfam" id="PF07690">
    <property type="entry name" value="MFS_1"/>
    <property type="match status" value="1"/>
</dbReference>
<feature type="transmembrane region" description="Helical" evidence="6">
    <location>
        <begin position="194"/>
        <end position="213"/>
    </location>
</feature>
<proteinExistence type="predicted"/>
<name>A0A8J8NSN2_HALGN</name>
<feature type="region of interest" description="Disordered" evidence="5">
    <location>
        <begin position="1"/>
        <end position="96"/>
    </location>
</feature>
<dbReference type="InterPro" id="IPR036259">
    <property type="entry name" value="MFS_trans_sf"/>
</dbReference>
<reference evidence="7" key="1">
    <citation type="submission" date="2019-06" db="EMBL/GenBank/DDBJ databases">
        <authorList>
            <person name="Zheng W."/>
        </authorList>
    </citation>
    <scope>NUCLEOTIDE SEQUENCE</scope>
    <source>
        <strain evidence="7">QDHG01</strain>
    </source>
</reference>
<evidence type="ECO:0000256" key="3">
    <source>
        <dbReference type="ARBA" id="ARBA00022989"/>
    </source>
</evidence>
<dbReference type="InterPro" id="IPR011701">
    <property type="entry name" value="MFS"/>
</dbReference>
<sequence length="568" mass="62501">MDQSNEGYANPHDETQTEQKSGYQRIQYQSTFQAGGTNSNFNTSPIDLLGTEKQPRNGQLVMSGATKRHSQGSGGRLSTGQRFKGLKSMEDSSDNDDEVSMLPSYYMLFLFCMCGIVNQIGWIAFAPLSSVLQSTYGVSIYTINYLSQSFMIMYLPVNQPAVLALDKQGLKFGTCIGILLTTLGLWLKCLINQSFTYVVIGQTIIAAGQPFLLNACSKISANWFREEERLKSTAIAANSFIFGVSVGLFIPSLFVDEREPDQGVLKGQILTLGVFSAVLSTLITIPVLFTFKSHGKLYEKSLIKPQSQSNNLPLQIQKQQTAWQDLKLLFTNASFLLTTCASSFYMGYFACFTTVLEQMIGVYGFSSQQASYLGAIFQVAGIAGGLLCSWYLAAHDTGRGQLPPYRGMFVGVGLLTIITGLLVYYAIINHMVALLYVSYALNGFVNLSINSVMFELGVEVTFQQVGEATSSGFINVLVNLLQFSFIMILTPILDAKDKEAVMISMAILLGITLLGVLMTVVAPFDYKRAKHQSLVETSQIPIVEVVTDMQILQEGVVQRQNQQFDSTQ</sequence>
<evidence type="ECO:0000256" key="2">
    <source>
        <dbReference type="ARBA" id="ARBA00022692"/>
    </source>
</evidence>
<protein>
    <recommendedName>
        <fullName evidence="9">MFS transporter</fullName>
    </recommendedName>
</protein>
<feature type="transmembrane region" description="Helical" evidence="6">
    <location>
        <begin position="433"/>
        <end position="452"/>
    </location>
</feature>
<feature type="transmembrane region" description="Helical" evidence="6">
    <location>
        <begin position="169"/>
        <end position="188"/>
    </location>
</feature>
<evidence type="ECO:0000256" key="4">
    <source>
        <dbReference type="ARBA" id="ARBA00023136"/>
    </source>
</evidence>
<evidence type="ECO:0008006" key="9">
    <source>
        <dbReference type="Google" id="ProtNLM"/>
    </source>
</evidence>
<feature type="transmembrane region" description="Helical" evidence="6">
    <location>
        <begin position="138"/>
        <end position="157"/>
    </location>
</feature>
<organism evidence="7 8">
    <name type="scientific">Halteria grandinella</name>
    <dbReference type="NCBI Taxonomy" id="5974"/>
    <lineage>
        <taxon>Eukaryota</taxon>
        <taxon>Sar</taxon>
        <taxon>Alveolata</taxon>
        <taxon>Ciliophora</taxon>
        <taxon>Intramacronucleata</taxon>
        <taxon>Spirotrichea</taxon>
        <taxon>Stichotrichia</taxon>
        <taxon>Sporadotrichida</taxon>
        <taxon>Halteriidae</taxon>
        <taxon>Halteria</taxon>
    </lineage>
</organism>
<gene>
    <name evidence="7" type="ORF">FGO68_gene10685</name>
</gene>
<evidence type="ECO:0000256" key="6">
    <source>
        <dbReference type="SAM" id="Phobius"/>
    </source>
</evidence>
<dbReference type="OrthoDB" id="298858at2759"/>
<dbReference type="SUPFAM" id="SSF103473">
    <property type="entry name" value="MFS general substrate transporter"/>
    <property type="match status" value="1"/>
</dbReference>
<feature type="transmembrane region" description="Helical" evidence="6">
    <location>
        <begin position="105"/>
        <end position="126"/>
    </location>
</feature>
<dbReference type="GO" id="GO:0022857">
    <property type="term" value="F:transmembrane transporter activity"/>
    <property type="evidence" value="ECO:0007669"/>
    <property type="project" value="InterPro"/>
</dbReference>
<keyword evidence="3 6" id="KW-1133">Transmembrane helix</keyword>
<feature type="transmembrane region" description="Helical" evidence="6">
    <location>
        <begin position="505"/>
        <end position="524"/>
    </location>
</feature>
<feature type="transmembrane region" description="Helical" evidence="6">
    <location>
        <begin position="370"/>
        <end position="393"/>
    </location>
</feature>
<evidence type="ECO:0000256" key="1">
    <source>
        <dbReference type="ARBA" id="ARBA00004141"/>
    </source>
</evidence>
<comment type="caution">
    <text evidence="7">The sequence shown here is derived from an EMBL/GenBank/DDBJ whole genome shotgun (WGS) entry which is preliminary data.</text>
</comment>
<keyword evidence="4 6" id="KW-0472">Membrane</keyword>
<dbReference type="AlphaFoldDB" id="A0A8J8NSN2"/>
<feature type="transmembrane region" description="Helical" evidence="6">
    <location>
        <begin position="328"/>
        <end position="350"/>
    </location>
</feature>
<feature type="transmembrane region" description="Helical" evidence="6">
    <location>
        <begin position="405"/>
        <end position="427"/>
    </location>
</feature>
<evidence type="ECO:0000313" key="8">
    <source>
        <dbReference type="Proteomes" id="UP000785679"/>
    </source>
</evidence>
<feature type="compositionally biased region" description="Polar residues" evidence="5">
    <location>
        <begin position="18"/>
        <end position="45"/>
    </location>
</feature>